<feature type="compositionally biased region" description="Basic and acidic residues" evidence="1">
    <location>
        <begin position="154"/>
        <end position="165"/>
    </location>
</feature>
<name>A0AA40BTM7_9PEZI</name>
<evidence type="ECO:0000313" key="3">
    <source>
        <dbReference type="Proteomes" id="UP001175000"/>
    </source>
</evidence>
<gene>
    <name evidence="2" type="ORF">B0T14DRAFT_275601</name>
</gene>
<reference evidence="2" key="1">
    <citation type="submission" date="2023-06" db="EMBL/GenBank/DDBJ databases">
        <title>Genome-scale phylogeny and comparative genomics of the fungal order Sordariales.</title>
        <authorList>
            <consortium name="Lawrence Berkeley National Laboratory"/>
            <person name="Hensen N."/>
            <person name="Bonometti L."/>
            <person name="Westerberg I."/>
            <person name="Brannstrom I.O."/>
            <person name="Guillou S."/>
            <person name="Cros-Aarteil S."/>
            <person name="Calhoun S."/>
            <person name="Haridas S."/>
            <person name="Kuo A."/>
            <person name="Mondo S."/>
            <person name="Pangilinan J."/>
            <person name="Riley R."/>
            <person name="Labutti K."/>
            <person name="Andreopoulos B."/>
            <person name="Lipzen A."/>
            <person name="Chen C."/>
            <person name="Yanf M."/>
            <person name="Daum C."/>
            <person name="Ng V."/>
            <person name="Clum A."/>
            <person name="Steindorff A."/>
            <person name="Ohm R."/>
            <person name="Martin F."/>
            <person name="Silar P."/>
            <person name="Natvig D."/>
            <person name="Lalanne C."/>
            <person name="Gautier V."/>
            <person name="Ament-Velasquez S.L."/>
            <person name="Kruys A."/>
            <person name="Hutchinson M.I."/>
            <person name="Powell A.J."/>
            <person name="Barry K."/>
            <person name="Miller A.N."/>
            <person name="Grigoriev I.V."/>
            <person name="Debuchy R."/>
            <person name="Gladieux P."/>
            <person name="Thoren M.H."/>
            <person name="Johannesson H."/>
        </authorList>
    </citation>
    <scope>NUCLEOTIDE SEQUENCE</scope>
    <source>
        <strain evidence="2">CBS 606.72</strain>
    </source>
</reference>
<dbReference type="EMBL" id="JAULSU010000006">
    <property type="protein sequence ID" value="KAK0613238.1"/>
    <property type="molecule type" value="Genomic_DNA"/>
</dbReference>
<feature type="compositionally biased region" description="Basic residues" evidence="1">
    <location>
        <begin position="101"/>
        <end position="119"/>
    </location>
</feature>
<accession>A0AA40BTM7</accession>
<evidence type="ECO:0000313" key="2">
    <source>
        <dbReference type="EMBL" id="KAK0613238.1"/>
    </source>
</evidence>
<feature type="region of interest" description="Disordered" evidence="1">
    <location>
        <begin position="67"/>
        <end position="166"/>
    </location>
</feature>
<protein>
    <submittedName>
        <fullName evidence="2">Uncharacterized protein</fullName>
    </submittedName>
</protein>
<organism evidence="2 3">
    <name type="scientific">Immersiella caudata</name>
    <dbReference type="NCBI Taxonomy" id="314043"/>
    <lineage>
        <taxon>Eukaryota</taxon>
        <taxon>Fungi</taxon>
        <taxon>Dikarya</taxon>
        <taxon>Ascomycota</taxon>
        <taxon>Pezizomycotina</taxon>
        <taxon>Sordariomycetes</taxon>
        <taxon>Sordariomycetidae</taxon>
        <taxon>Sordariales</taxon>
        <taxon>Lasiosphaeriaceae</taxon>
        <taxon>Immersiella</taxon>
    </lineage>
</organism>
<evidence type="ECO:0000256" key="1">
    <source>
        <dbReference type="SAM" id="MobiDB-lite"/>
    </source>
</evidence>
<feature type="compositionally biased region" description="Polar residues" evidence="1">
    <location>
        <begin position="141"/>
        <end position="151"/>
    </location>
</feature>
<keyword evidence="3" id="KW-1185">Reference proteome</keyword>
<dbReference type="AlphaFoldDB" id="A0AA40BTM7"/>
<dbReference type="Proteomes" id="UP001175000">
    <property type="component" value="Unassembled WGS sequence"/>
</dbReference>
<proteinExistence type="predicted"/>
<sequence length="222" mass="24534">MPSMSPTASEAPCRKGCKMPTTSLLYSIHFARRVHTTRAHTQSALVSIPQVFIHYVCVVLHVLLLPSNNNQKGNPVPRTPVPFPNSSGPAMNFNEPPTPSRRAKPSHTRRRNQPQRTKKKESNQTETPHIIIGAAGFPLPQTLTSDNTAPSRSRPVERQGGKEKQPMTLIGSRSISLYNKKQVKPNATPYPVPAEPRRVGVSLMSEKGFTHALQRLAENTRA</sequence>
<comment type="caution">
    <text evidence="2">The sequence shown here is derived from an EMBL/GenBank/DDBJ whole genome shotgun (WGS) entry which is preliminary data.</text>
</comment>